<feature type="region of interest" description="Disordered" evidence="1">
    <location>
        <begin position="1"/>
        <end position="121"/>
    </location>
</feature>
<evidence type="ECO:0000313" key="3">
    <source>
        <dbReference type="Proteomes" id="UP000501868"/>
    </source>
</evidence>
<feature type="compositionally biased region" description="Basic and acidic residues" evidence="1">
    <location>
        <begin position="46"/>
        <end position="59"/>
    </location>
</feature>
<reference evidence="2 3" key="1">
    <citation type="submission" date="2020-04" db="EMBL/GenBank/DDBJ databases">
        <title>Genome-Wide Identification of 5-Methylcytosine Sites in Bacterial Genomes By High-Throughput Sequencing of MspJI Restriction Fragments.</title>
        <authorList>
            <person name="Wu V."/>
        </authorList>
    </citation>
    <scope>NUCLEOTIDE SEQUENCE [LARGE SCALE GENOMIC DNA]</scope>
    <source>
        <strain evidence="2 3">S2</strain>
    </source>
</reference>
<dbReference type="Proteomes" id="UP000501868">
    <property type="component" value="Chromosome"/>
</dbReference>
<feature type="compositionally biased region" description="Basic and acidic residues" evidence="1">
    <location>
        <begin position="9"/>
        <end position="27"/>
    </location>
</feature>
<proteinExistence type="predicted"/>
<gene>
    <name evidence="2" type="ORF">HFZ78_02475</name>
</gene>
<dbReference type="AlphaFoldDB" id="A0A6H1NWZ6"/>
<reference evidence="2 3" key="2">
    <citation type="submission" date="2020-04" db="EMBL/GenBank/DDBJ databases">
        <authorList>
            <person name="Fomenkov A."/>
            <person name="Anton B.P."/>
            <person name="Roberts R.J."/>
        </authorList>
    </citation>
    <scope>NUCLEOTIDE SEQUENCE [LARGE SCALE GENOMIC DNA]</scope>
    <source>
        <strain evidence="2 3">S2</strain>
    </source>
</reference>
<protein>
    <submittedName>
        <fullName evidence="2">Uncharacterized protein</fullName>
    </submittedName>
</protein>
<evidence type="ECO:0000313" key="2">
    <source>
        <dbReference type="EMBL" id="QIZ05755.1"/>
    </source>
</evidence>
<accession>A0A6H1NWZ6</accession>
<organism evidence="2 3">
    <name type="scientific">Priestia megaterium</name>
    <name type="common">Bacillus megaterium</name>
    <dbReference type="NCBI Taxonomy" id="1404"/>
    <lineage>
        <taxon>Bacteria</taxon>
        <taxon>Bacillati</taxon>
        <taxon>Bacillota</taxon>
        <taxon>Bacilli</taxon>
        <taxon>Bacillales</taxon>
        <taxon>Bacillaceae</taxon>
        <taxon>Priestia</taxon>
    </lineage>
</organism>
<dbReference type="EMBL" id="CP051128">
    <property type="protein sequence ID" value="QIZ05755.1"/>
    <property type="molecule type" value="Genomic_DNA"/>
</dbReference>
<evidence type="ECO:0000256" key="1">
    <source>
        <dbReference type="SAM" id="MobiDB-lite"/>
    </source>
</evidence>
<sequence>MAKNTSETISREEAGRKDDTTFKKPEQDPYQEFENPQSDESNSRQFNEEMRQPDREGDSRNFNQEIRQPGREAEFRNYKEQEMGQPGDDLNSKNYRQEPYQETEKKGKNANSNNQETKSNL</sequence>
<name>A0A6H1NWZ6_PRIMG</name>
<feature type="compositionally biased region" description="Polar residues" evidence="1">
    <location>
        <begin position="109"/>
        <end position="121"/>
    </location>
</feature>
<feature type="compositionally biased region" description="Polar residues" evidence="1">
    <location>
        <begin position="34"/>
        <end position="45"/>
    </location>
</feature>
<feature type="compositionally biased region" description="Basic and acidic residues" evidence="1">
    <location>
        <begin position="68"/>
        <end position="82"/>
    </location>
</feature>